<gene>
    <name evidence="2" type="ORF">ACFOEE_02755</name>
</gene>
<sequence length="484" mass="55058">MKKRVCLVPLLAALMLPTAFAAPTAYLPLGSDPLLEYQVEQLFALTTGTPSAKPYRLTDIHNALRHARTKQPALYDAIVDKLKIYNSRDAVVRQGVELRVKNGETHALGNDRGNTSAEYAQLSFEGIWRGSENTLMQVGLEYRVKAAELVPYNTFVAYSLGNVQVDLGYKEHWLSPFKHFAQVYSNNAEPSPSVSLGLVSPLHNWWNLDIELFYSELDHVEDGFYHQGQVVSGTPQLAGTRLHFEPVEGWTIGFNRIMQFGGGPRDVSVKDVFKAFFDPAGQDNRDLSGGTFDSELGDQWATITSHHQFTEWFNGEIYFEYGGEDTKDHKNYQFGNLAINAGVYLPTLTDKSSLRYEYSNMHSRWYTNELYFKNGNTIDGFVVGSFIADSRVFGDDNPSKAHILEWVYNSSLSSQWRLKYTTIAKENVEDSGFPIIDFTYQHRAHELEIVRNERWQDKQVEAKLAVGKDVFGENYSWLSLNIYW</sequence>
<dbReference type="Gene3D" id="2.40.160.130">
    <property type="entry name" value="Capsule assembly protein Wzi"/>
    <property type="match status" value="1"/>
</dbReference>
<dbReference type="Pfam" id="PF14052">
    <property type="entry name" value="Caps_assemb_Wzi"/>
    <property type="match status" value="1"/>
</dbReference>
<name>A0ABV7CFU3_9GAMM</name>
<keyword evidence="1" id="KW-0732">Signal</keyword>
<evidence type="ECO:0000313" key="2">
    <source>
        <dbReference type="EMBL" id="MFC3031445.1"/>
    </source>
</evidence>
<evidence type="ECO:0000313" key="3">
    <source>
        <dbReference type="Proteomes" id="UP001595453"/>
    </source>
</evidence>
<reference evidence="3" key="1">
    <citation type="journal article" date="2019" name="Int. J. Syst. Evol. Microbiol.">
        <title>The Global Catalogue of Microorganisms (GCM) 10K type strain sequencing project: providing services to taxonomists for standard genome sequencing and annotation.</title>
        <authorList>
            <consortium name="The Broad Institute Genomics Platform"/>
            <consortium name="The Broad Institute Genome Sequencing Center for Infectious Disease"/>
            <person name="Wu L."/>
            <person name="Ma J."/>
        </authorList>
    </citation>
    <scope>NUCLEOTIDE SEQUENCE [LARGE SCALE GENOMIC DNA]</scope>
    <source>
        <strain evidence="3">KCTC 42730</strain>
    </source>
</reference>
<evidence type="ECO:0000256" key="1">
    <source>
        <dbReference type="SAM" id="SignalP"/>
    </source>
</evidence>
<protein>
    <submittedName>
        <fullName evidence="2">Capsule assembly Wzi family protein</fullName>
    </submittedName>
</protein>
<organism evidence="2 3">
    <name type="scientific">Pseudoalteromonas fenneropenaei</name>
    <dbReference type="NCBI Taxonomy" id="1737459"/>
    <lineage>
        <taxon>Bacteria</taxon>
        <taxon>Pseudomonadati</taxon>
        <taxon>Pseudomonadota</taxon>
        <taxon>Gammaproteobacteria</taxon>
        <taxon>Alteromonadales</taxon>
        <taxon>Pseudoalteromonadaceae</taxon>
        <taxon>Pseudoalteromonas</taxon>
    </lineage>
</organism>
<feature type="signal peptide" evidence="1">
    <location>
        <begin position="1"/>
        <end position="21"/>
    </location>
</feature>
<proteinExistence type="predicted"/>
<dbReference type="Proteomes" id="UP001595453">
    <property type="component" value="Unassembled WGS sequence"/>
</dbReference>
<dbReference type="InterPro" id="IPR038636">
    <property type="entry name" value="Wzi_sf"/>
</dbReference>
<dbReference type="EMBL" id="JBHRSD010000003">
    <property type="protein sequence ID" value="MFC3031445.1"/>
    <property type="molecule type" value="Genomic_DNA"/>
</dbReference>
<dbReference type="InterPro" id="IPR026950">
    <property type="entry name" value="Caps_assemb_Wzi"/>
</dbReference>
<feature type="chain" id="PRO_5047263404" evidence="1">
    <location>
        <begin position="22"/>
        <end position="484"/>
    </location>
</feature>
<comment type="caution">
    <text evidence="2">The sequence shown here is derived from an EMBL/GenBank/DDBJ whole genome shotgun (WGS) entry which is preliminary data.</text>
</comment>
<keyword evidence="3" id="KW-1185">Reference proteome</keyword>
<dbReference type="RefSeq" id="WP_377120696.1">
    <property type="nucleotide sequence ID" value="NZ_JBHRSD010000003.1"/>
</dbReference>
<accession>A0ABV7CFU3</accession>